<reference evidence="2" key="1">
    <citation type="submission" date="2023-03" db="EMBL/GenBank/DDBJ databases">
        <title>Massive genome expansion in bonnet fungi (Mycena s.s.) driven by repeated elements and novel gene families across ecological guilds.</title>
        <authorList>
            <consortium name="Lawrence Berkeley National Laboratory"/>
            <person name="Harder C.B."/>
            <person name="Miyauchi S."/>
            <person name="Viragh M."/>
            <person name="Kuo A."/>
            <person name="Thoen E."/>
            <person name="Andreopoulos B."/>
            <person name="Lu D."/>
            <person name="Skrede I."/>
            <person name="Drula E."/>
            <person name="Henrissat B."/>
            <person name="Morin E."/>
            <person name="Kohler A."/>
            <person name="Barry K."/>
            <person name="LaButti K."/>
            <person name="Morin E."/>
            <person name="Salamov A."/>
            <person name="Lipzen A."/>
            <person name="Mereny Z."/>
            <person name="Hegedus B."/>
            <person name="Baldrian P."/>
            <person name="Stursova M."/>
            <person name="Weitz H."/>
            <person name="Taylor A."/>
            <person name="Grigoriev I.V."/>
            <person name="Nagy L.G."/>
            <person name="Martin F."/>
            <person name="Kauserud H."/>
        </authorList>
    </citation>
    <scope>NUCLEOTIDE SEQUENCE</scope>
    <source>
        <strain evidence="2">CBHHK200</strain>
    </source>
</reference>
<dbReference type="Proteomes" id="UP001218188">
    <property type="component" value="Unassembled WGS sequence"/>
</dbReference>
<evidence type="ECO:0000313" key="3">
    <source>
        <dbReference type="Proteomes" id="UP001218188"/>
    </source>
</evidence>
<evidence type="ECO:0000256" key="1">
    <source>
        <dbReference type="SAM" id="SignalP"/>
    </source>
</evidence>
<keyword evidence="1" id="KW-0732">Signal</keyword>
<comment type="caution">
    <text evidence="2">The sequence shown here is derived from an EMBL/GenBank/DDBJ whole genome shotgun (WGS) entry which is preliminary data.</text>
</comment>
<keyword evidence="3" id="KW-1185">Reference proteome</keyword>
<dbReference type="EMBL" id="JARJCM010000442">
    <property type="protein sequence ID" value="KAJ7017028.1"/>
    <property type="molecule type" value="Genomic_DNA"/>
</dbReference>
<protein>
    <submittedName>
        <fullName evidence="2">Uncharacterized protein</fullName>
    </submittedName>
</protein>
<name>A0AAD6RY78_9AGAR</name>
<sequence>MKSFAPLVFLVHIGLISTTLVGALPNKRNDIIDLTDKRAGTSDPLSKREDLEYIDIYGGGSVKRAKDIEYTLDYEDEPSKRAVDLT</sequence>
<gene>
    <name evidence="2" type="ORF">C8F04DRAFT_1406338</name>
</gene>
<proteinExistence type="predicted"/>
<feature type="chain" id="PRO_5041962005" evidence="1">
    <location>
        <begin position="24"/>
        <end position="86"/>
    </location>
</feature>
<evidence type="ECO:0000313" key="2">
    <source>
        <dbReference type="EMBL" id="KAJ7017028.1"/>
    </source>
</evidence>
<dbReference type="AlphaFoldDB" id="A0AAD6RY78"/>
<organism evidence="2 3">
    <name type="scientific">Mycena alexandri</name>
    <dbReference type="NCBI Taxonomy" id="1745969"/>
    <lineage>
        <taxon>Eukaryota</taxon>
        <taxon>Fungi</taxon>
        <taxon>Dikarya</taxon>
        <taxon>Basidiomycota</taxon>
        <taxon>Agaricomycotina</taxon>
        <taxon>Agaricomycetes</taxon>
        <taxon>Agaricomycetidae</taxon>
        <taxon>Agaricales</taxon>
        <taxon>Marasmiineae</taxon>
        <taxon>Mycenaceae</taxon>
        <taxon>Mycena</taxon>
    </lineage>
</organism>
<accession>A0AAD6RY78</accession>
<feature type="signal peptide" evidence="1">
    <location>
        <begin position="1"/>
        <end position="23"/>
    </location>
</feature>